<proteinExistence type="inferred from homology"/>
<dbReference type="OrthoDB" id="9805698at2"/>
<dbReference type="PIRSF" id="PIRSF000813">
    <property type="entry name" value="CCA_bact"/>
    <property type="match status" value="1"/>
</dbReference>
<dbReference type="PROSITE" id="PS51831">
    <property type="entry name" value="HD"/>
    <property type="match status" value="1"/>
</dbReference>
<feature type="binding site" evidence="12">
    <location>
        <position position="145"/>
    </location>
    <ligand>
        <name>CTP</name>
        <dbReference type="ChEBI" id="CHEBI:37563"/>
    </ligand>
</feature>
<comment type="cofactor">
    <cofactor evidence="12">
        <name>Ni(2+)</name>
        <dbReference type="ChEBI" id="CHEBI:49786"/>
    </cofactor>
    <text evidence="12">Nickel for phosphatase activity.</text>
</comment>
<dbReference type="InterPro" id="IPR002646">
    <property type="entry name" value="PolA_pol_head_dom"/>
</dbReference>
<keyword evidence="8 12" id="KW-0378">Hydrolase</keyword>
<keyword evidence="10 12" id="KW-0460">Magnesium</keyword>
<feature type="binding site" evidence="12">
    <location>
        <position position="13"/>
    </location>
    <ligand>
        <name>ATP</name>
        <dbReference type="ChEBI" id="CHEBI:30616"/>
    </ligand>
</feature>
<comment type="catalytic activity">
    <reaction evidence="12">
        <text>a tRNA with a 3' CCA end + 2 CTP + ATP = a tRNA with a 3' CCACCA end + 3 diphosphate</text>
        <dbReference type="Rhea" id="RHEA:76235"/>
        <dbReference type="Rhea" id="RHEA-COMP:10468"/>
        <dbReference type="Rhea" id="RHEA-COMP:18655"/>
        <dbReference type="ChEBI" id="CHEBI:30616"/>
        <dbReference type="ChEBI" id="CHEBI:33019"/>
        <dbReference type="ChEBI" id="CHEBI:37563"/>
        <dbReference type="ChEBI" id="CHEBI:83071"/>
        <dbReference type="ChEBI" id="CHEBI:195187"/>
    </reaction>
</comment>
<dbReference type="GO" id="GO:0042245">
    <property type="term" value="P:RNA repair"/>
    <property type="evidence" value="ECO:0007669"/>
    <property type="project" value="UniProtKB-KW"/>
</dbReference>
<feature type="binding site" evidence="12">
    <location>
        <position position="96"/>
    </location>
    <ligand>
        <name>CTP</name>
        <dbReference type="ChEBI" id="CHEBI:37563"/>
    </ligand>
</feature>
<dbReference type="GO" id="GO:0001680">
    <property type="term" value="P:tRNA 3'-terminal CCA addition"/>
    <property type="evidence" value="ECO:0007669"/>
    <property type="project" value="UniProtKB-UniRule"/>
</dbReference>
<keyword evidence="12" id="KW-0511">Multifunctional enzyme</keyword>
<keyword evidence="5 12" id="KW-0479">Metal-binding</keyword>
<evidence type="ECO:0000256" key="6">
    <source>
        <dbReference type="ARBA" id="ARBA00022741"/>
    </source>
</evidence>
<dbReference type="InterPro" id="IPR043519">
    <property type="entry name" value="NT_sf"/>
</dbReference>
<dbReference type="GO" id="GO:0000049">
    <property type="term" value="F:tRNA binding"/>
    <property type="evidence" value="ECO:0007669"/>
    <property type="project" value="UniProtKB-UniRule"/>
</dbReference>
<feature type="binding site" evidence="12">
    <location>
        <position position="16"/>
    </location>
    <ligand>
        <name>CTP</name>
        <dbReference type="ChEBI" id="CHEBI:37563"/>
    </ligand>
</feature>
<evidence type="ECO:0000256" key="4">
    <source>
        <dbReference type="ARBA" id="ARBA00022695"/>
    </source>
</evidence>
<evidence type="ECO:0000256" key="10">
    <source>
        <dbReference type="ARBA" id="ARBA00022842"/>
    </source>
</evidence>
<evidence type="ECO:0000256" key="8">
    <source>
        <dbReference type="ARBA" id="ARBA00022801"/>
    </source>
</evidence>
<feature type="domain" description="HD" evidence="13">
    <location>
        <begin position="233"/>
        <end position="334"/>
    </location>
</feature>
<dbReference type="PANTHER" id="PTHR47545:SF1">
    <property type="entry name" value="MULTIFUNCTIONAL CCA PROTEIN"/>
    <property type="match status" value="1"/>
</dbReference>
<evidence type="ECO:0000313" key="15">
    <source>
        <dbReference type="Proteomes" id="UP000292298"/>
    </source>
</evidence>
<dbReference type="GO" id="GO:0004112">
    <property type="term" value="F:cyclic-nucleotide phosphodiesterase activity"/>
    <property type="evidence" value="ECO:0007669"/>
    <property type="project" value="UniProtKB-UniRule"/>
</dbReference>
<feature type="binding site" evidence="12">
    <location>
        <position position="16"/>
    </location>
    <ligand>
        <name>ATP</name>
        <dbReference type="ChEBI" id="CHEBI:30616"/>
    </ligand>
</feature>
<comment type="catalytic activity">
    <reaction evidence="12">
        <text>a tRNA precursor + 2 CTP + ATP = a tRNA with a 3' CCA end + 3 diphosphate</text>
        <dbReference type="Rhea" id="RHEA:14433"/>
        <dbReference type="Rhea" id="RHEA-COMP:10465"/>
        <dbReference type="Rhea" id="RHEA-COMP:10468"/>
        <dbReference type="ChEBI" id="CHEBI:30616"/>
        <dbReference type="ChEBI" id="CHEBI:33019"/>
        <dbReference type="ChEBI" id="CHEBI:37563"/>
        <dbReference type="ChEBI" id="CHEBI:74896"/>
        <dbReference type="ChEBI" id="CHEBI:83071"/>
        <dbReference type="EC" id="2.7.7.72"/>
    </reaction>
</comment>
<evidence type="ECO:0000256" key="3">
    <source>
        <dbReference type="ARBA" id="ARBA00022694"/>
    </source>
</evidence>
<dbReference type="GO" id="GO:0004810">
    <property type="term" value="F:CCA tRNA nucleotidyltransferase activity"/>
    <property type="evidence" value="ECO:0007669"/>
    <property type="project" value="UniProtKB-UniRule"/>
</dbReference>
<dbReference type="InterPro" id="IPR012006">
    <property type="entry name" value="CCA_bact"/>
</dbReference>
<evidence type="ECO:0000313" key="14">
    <source>
        <dbReference type="EMBL" id="RZU99425.1"/>
    </source>
</evidence>
<comment type="similarity">
    <text evidence="12">Belongs to the tRNA nucleotidyltransferase/poly(A) polymerase family. Bacterial CCA-adding enzyme type 1 subfamily.</text>
</comment>
<accession>A0A4V2GJ95</accession>
<keyword evidence="7 12" id="KW-0692">RNA repair</keyword>
<dbReference type="InterPro" id="IPR003607">
    <property type="entry name" value="HD/PDEase_dom"/>
</dbReference>
<feature type="binding site" evidence="12">
    <location>
        <position position="26"/>
    </location>
    <ligand>
        <name>Mg(2+)</name>
        <dbReference type="ChEBI" id="CHEBI:18420"/>
    </ligand>
</feature>
<dbReference type="NCBIfam" id="NF008137">
    <property type="entry name" value="PRK10885.1"/>
    <property type="match status" value="1"/>
</dbReference>
<keyword evidence="4 12" id="KW-0548">Nucleotidyltransferase</keyword>
<comment type="caution">
    <text evidence="14">The sequence shown here is derived from an EMBL/GenBank/DDBJ whole genome shotgun (WGS) entry which is preliminary data.</text>
</comment>
<evidence type="ECO:0000256" key="9">
    <source>
        <dbReference type="ARBA" id="ARBA00022840"/>
    </source>
</evidence>
<dbReference type="SUPFAM" id="SSF81301">
    <property type="entry name" value="Nucleotidyltransferase"/>
    <property type="match status" value="1"/>
</dbReference>
<dbReference type="CDD" id="cd05398">
    <property type="entry name" value="NT_ClassII-CCAase"/>
    <property type="match status" value="1"/>
</dbReference>
<comment type="cofactor">
    <cofactor evidence="12">
        <name>Mg(2+)</name>
        <dbReference type="ChEBI" id="CHEBI:18420"/>
    </cofactor>
    <text evidence="12">Magnesium is required for nucleotidyltransferase activity.</text>
</comment>
<keyword evidence="11 12" id="KW-0694">RNA-binding</keyword>
<dbReference type="EC" id="2.7.7.72" evidence="12"/>
<dbReference type="InterPro" id="IPR006674">
    <property type="entry name" value="HD_domain"/>
</dbReference>
<dbReference type="HAMAP" id="MF_01262">
    <property type="entry name" value="CCA_bact_type2"/>
    <property type="match status" value="1"/>
</dbReference>
<dbReference type="GO" id="GO:0005524">
    <property type="term" value="F:ATP binding"/>
    <property type="evidence" value="ECO:0007669"/>
    <property type="project" value="UniProtKB-UniRule"/>
</dbReference>
<dbReference type="GO" id="GO:0016791">
    <property type="term" value="F:phosphatase activity"/>
    <property type="evidence" value="ECO:0007669"/>
    <property type="project" value="UniProtKB-UniRule"/>
</dbReference>
<reference evidence="14 15" key="1">
    <citation type="submission" date="2019-02" db="EMBL/GenBank/DDBJ databases">
        <title>Genomic Encyclopedia of Type Strains, Phase IV (KMG-IV): sequencing the most valuable type-strain genomes for metagenomic binning, comparative biology and taxonomic classification.</title>
        <authorList>
            <person name="Goeker M."/>
        </authorList>
    </citation>
    <scope>NUCLEOTIDE SEQUENCE [LARGE SCALE GENOMIC DNA]</scope>
    <source>
        <strain evidence="14 15">DSM 21056</strain>
    </source>
</reference>
<comment type="function">
    <text evidence="12">Catalyzes the addition and repair of the essential 3'-terminal CCA sequence in tRNAs without using a nucleic acid template. Adds these three nucleotides in the order of C, C, and A to the tRNA nucleotide-73, using CTP and ATP as substrates and producing inorganic pyrophosphate. tRNA 3'-terminal CCA addition is required both for tRNA processing and repair. Also involved in tRNA surveillance by mediating tandem CCA addition to generate a CCACCA at the 3' terminus of unstable tRNAs. While stable tRNAs receive only 3'-terminal CCA, unstable tRNAs are marked with CCACCA and rapidly degraded.</text>
</comment>
<evidence type="ECO:0000256" key="1">
    <source>
        <dbReference type="ARBA" id="ARBA00022596"/>
    </source>
</evidence>
<comment type="miscellaneous">
    <text evidence="12">A single active site specifically recognizes both ATP and CTP and is responsible for their addition.</text>
</comment>
<evidence type="ECO:0000256" key="5">
    <source>
        <dbReference type="ARBA" id="ARBA00022723"/>
    </source>
</evidence>
<dbReference type="Pfam" id="PF01743">
    <property type="entry name" value="PolyA_pol"/>
    <property type="match status" value="1"/>
</dbReference>
<evidence type="ECO:0000259" key="13">
    <source>
        <dbReference type="PROSITE" id="PS51831"/>
    </source>
</evidence>
<sequence length="412" mass="45987">MTTAGLEIYEVGGAIRDRLLGREVHERDWVVVGATPEAMTERGFRPVGREFPVFLHPETHEEYALARTERKTGPGYHGFTFHASPDVGLEADLARRDLTVNAMAQAPDGTLIDPFRGRDDLEARQLRHVSTAFREDPVRILRLARFAARFAPLGFEVAAETMELCREMVASGEVDALVPERVWQETARALMAPAPEVFIRILRDCGALARLMPEVDCLFGIPQPPRHHPEIDTGEHILLVLQQSARLEADLPTRFSALVHDLGKGITPADHLPGHRGHEARGVPLVETFCERLRVPSGCRDLARGVTRYHLDCHRVRELDPAEVLAMLEGLDLFRRPTRVDAFLLACEADYRGRLGLEERPYPQAEQVREALVRCRRIDASRFVEQGLKGAAIGDAIREARVAAIAELQAGD</sequence>
<dbReference type="Pfam" id="PF12627">
    <property type="entry name" value="PolyA_pol_RNAbd"/>
    <property type="match status" value="1"/>
</dbReference>
<keyword evidence="15" id="KW-1185">Reference proteome</keyword>
<feature type="binding site" evidence="12">
    <location>
        <position position="28"/>
    </location>
    <ligand>
        <name>Mg(2+)</name>
        <dbReference type="ChEBI" id="CHEBI:18420"/>
    </ligand>
</feature>
<keyword evidence="3 12" id="KW-0819">tRNA processing</keyword>
<dbReference type="RefSeq" id="WP_130503657.1">
    <property type="nucleotide sequence ID" value="NZ_SHLI01000001.1"/>
</dbReference>
<name>A0A4V2GJ95_9GAMM</name>
<organism evidence="14 15">
    <name type="scientific">Spiribacter vilamensis</name>
    <dbReference type="NCBI Taxonomy" id="531306"/>
    <lineage>
        <taxon>Bacteria</taxon>
        <taxon>Pseudomonadati</taxon>
        <taxon>Pseudomonadota</taxon>
        <taxon>Gammaproteobacteria</taxon>
        <taxon>Chromatiales</taxon>
        <taxon>Ectothiorhodospiraceae</taxon>
        <taxon>Spiribacter</taxon>
    </lineage>
</organism>
<dbReference type="InterPro" id="IPR032828">
    <property type="entry name" value="PolyA_RNA-bd"/>
</dbReference>
<comment type="subunit">
    <text evidence="12">Monomer. Can also form homodimers and oligomers.</text>
</comment>
<dbReference type="Gene3D" id="3.30.460.10">
    <property type="entry name" value="Beta Polymerase, domain 2"/>
    <property type="match status" value="1"/>
</dbReference>
<dbReference type="InterPro" id="IPR050124">
    <property type="entry name" value="tRNA_CCA-adding_enzyme"/>
</dbReference>
<gene>
    <name evidence="12" type="primary">cca</name>
    <name evidence="14" type="ORF">EV698_1715</name>
</gene>
<comment type="domain">
    <text evidence="12">Comprises two domains: an N-terminal domain containing the nucleotidyltransferase activity and a C-terminal HD domain associated with both phosphodiesterase and phosphatase activities.</text>
</comment>
<dbReference type="EC" id="3.1.4.-" evidence="12"/>
<keyword evidence="9 12" id="KW-0067">ATP-binding</keyword>
<evidence type="ECO:0000256" key="12">
    <source>
        <dbReference type="HAMAP-Rule" id="MF_01261"/>
    </source>
</evidence>
<feature type="binding site" evidence="12">
    <location>
        <position position="142"/>
    </location>
    <ligand>
        <name>CTP</name>
        <dbReference type="ChEBI" id="CHEBI:37563"/>
    </ligand>
</feature>
<feature type="binding site" evidence="12">
    <location>
        <position position="96"/>
    </location>
    <ligand>
        <name>ATP</name>
        <dbReference type="ChEBI" id="CHEBI:30616"/>
    </ligand>
</feature>
<dbReference type="Proteomes" id="UP000292298">
    <property type="component" value="Unassembled WGS sequence"/>
</dbReference>
<dbReference type="HAMAP" id="MF_01261">
    <property type="entry name" value="CCA_bact_type1"/>
    <property type="match status" value="1"/>
</dbReference>
<dbReference type="GO" id="GO:0000287">
    <property type="term" value="F:magnesium ion binding"/>
    <property type="evidence" value="ECO:0007669"/>
    <property type="project" value="UniProtKB-UniRule"/>
</dbReference>
<feature type="binding site" evidence="12">
    <location>
        <position position="145"/>
    </location>
    <ligand>
        <name>ATP</name>
        <dbReference type="ChEBI" id="CHEBI:30616"/>
    </ligand>
</feature>
<dbReference type="EC" id="3.1.3.-" evidence="12"/>
<dbReference type="AlphaFoldDB" id="A0A4V2GJ95"/>
<protein>
    <recommendedName>
        <fullName evidence="12">Multifunctional CCA protein</fullName>
    </recommendedName>
    <domain>
        <recommendedName>
            <fullName evidence="12">CCA-adding enzyme</fullName>
            <ecNumber evidence="12">2.7.7.72</ecNumber>
        </recommendedName>
        <alternativeName>
            <fullName evidence="12">CCA tRNA nucleotidyltransferase</fullName>
        </alternativeName>
        <alternativeName>
            <fullName evidence="12">tRNA CCA-pyrophosphorylase</fullName>
        </alternativeName>
        <alternativeName>
            <fullName evidence="12">tRNA adenylyl-/cytidylyl-transferase</fullName>
        </alternativeName>
        <alternativeName>
            <fullName evidence="12">tRNA nucleotidyltransferase</fullName>
        </alternativeName>
        <alternativeName>
            <fullName evidence="12">tRNA-NT</fullName>
        </alternativeName>
    </domain>
    <domain>
        <recommendedName>
            <fullName evidence="12">2'-nucleotidase</fullName>
            <ecNumber evidence="12">3.1.3.-</ecNumber>
        </recommendedName>
    </domain>
    <domain>
        <recommendedName>
            <fullName evidence="12">2',3'-cyclic phosphodiesterase</fullName>
            <ecNumber evidence="12">3.1.4.-</ecNumber>
        </recommendedName>
    </domain>
    <domain>
        <recommendedName>
            <fullName evidence="12">Phosphatase</fullName>
        </recommendedName>
    </domain>
</protein>
<dbReference type="EMBL" id="SHLI01000001">
    <property type="protein sequence ID" value="RZU99425.1"/>
    <property type="molecule type" value="Genomic_DNA"/>
</dbReference>
<feature type="binding site" evidence="12">
    <location>
        <position position="13"/>
    </location>
    <ligand>
        <name>CTP</name>
        <dbReference type="ChEBI" id="CHEBI:37563"/>
    </ligand>
</feature>
<keyword evidence="6 12" id="KW-0547">Nucleotide-binding</keyword>
<dbReference type="PANTHER" id="PTHR47545">
    <property type="entry name" value="MULTIFUNCTIONAL CCA PROTEIN"/>
    <property type="match status" value="1"/>
</dbReference>
<dbReference type="SUPFAM" id="SSF81891">
    <property type="entry name" value="Poly A polymerase C-terminal region-like"/>
    <property type="match status" value="1"/>
</dbReference>
<evidence type="ECO:0000256" key="7">
    <source>
        <dbReference type="ARBA" id="ARBA00022800"/>
    </source>
</evidence>
<dbReference type="Pfam" id="PF01966">
    <property type="entry name" value="HD"/>
    <property type="match status" value="1"/>
</dbReference>
<dbReference type="Gene3D" id="1.10.3090.10">
    <property type="entry name" value="cca-adding enzyme, domain 2"/>
    <property type="match status" value="1"/>
</dbReference>
<dbReference type="CDD" id="cd00077">
    <property type="entry name" value="HDc"/>
    <property type="match status" value="1"/>
</dbReference>
<dbReference type="GO" id="GO:0160016">
    <property type="term" value="F:CCACCA tRNA nucleotidyltransferase activity"/>
    <property type="evidence" value="ECO:0007669"/>
    <property type="project" value="RHEA"/>
</dbReference>
<evidence type="ECO:0000256" key="2">
    <source>
        <dbReference type="ARBA" id="ARBA00022679"/>
    </source>
</evidence>
<evidence type="ECO:0000256" key="11">
    <source>
        <dbReference type="ARBA" id="ARBA00022884"/>
    </source>
</evidence>
<keyword evidence="2 12" id="KW-0808">Transferase</keyword>
<keyword evidence="1 12" id="KW-0533">Nickel</keyword>
<feature type="binding site" evidence="12">
    <location>
        <position position="142"/>
    </location>
    <ligand>
        <name>ATP</name>
        <dbReference type="ChEBI" id="CHEBI:30616"/>
    </ligand>
</feature>